<dbReference type="SUPFAM" id="SSF52738">
    <property type="entry name" value="Methylesterase CheB, C-terminal domain"/>
    <property type="match status" value="1"/>
</dbReference>
<dbReference type="Pfam" id="PF01339">
    <property type="entry name" value="CheB_methylest"/>
    <property type="match status" value="1"/>
</dbReference>
<keyword evidence="7" id="KW-1185">Reference proteome</keyword>
<dbReference type="PROSITE" id="PS50122">
    <property type="entry name" value="CHEB"/>
    <property type="match status" value="1"/>
</dbReference>
<sequence length="199" mass="21228">MDTVHRESVRALVVVGASTGGPKALSDLFVHLPALGGVACCIVQHMPAGFTANLAKRLNDTTAWTVSEGRDGDILKPGSVYVAPGGLHMRVSVERNHLCLSVRKEEPVRGHQPSVDVLFHSTACVPPHIPLVGVLLTGMGRDGAEGLSYIRKRGGFTVAESQESAVIYGMPKAAVENGAAMVVEPVWKIPDVLEKHLRR</sequence>
<feature type="active site" evidence="4">
    <location>
        <position position="142"/>
    </location>
</feature>
<evidence type="ECO:0000313" key="6">
    <source>
        <dbReference type="EMBL" id="WAH35386.1"/>
    </source>
</evidence>
<feature type="domain" description="CheB-type methylesterase" evidence="5">
    <location>
        <begin position="6"/>
        <end position="199"/>
    </location>
</feature>
<dbReference type="PANTHER" id="PTHR42872">
    <property type="entry name" value="PROTEIN-GLUTAMATE METHYLESTERASE/PROTEIN-GLUTAMINE GLUTAMINASE"/>
    <property type="match status" value="1"/>
</dbReference>
<evidence type="ECO:0000256" key="4">
    <source>
        <dbReference type="PROSITE-ProRule" id="PRU00050"/>
    </source>
</evidence>
<dbReference type="EMBL" id="CP104064">
    <property type="protein sequence ID" value="WAH35386.1"/>
    <property type="molecule type" value="Genomic_DNA"/>
</dbReference>
<accession>A0ABY6YXV5</accession>
<feature type="active site" evidence="4">
    <location>
        <position position="18"/>
    </location>
</feature>
<keyword evidence="1 4" id="KW-0378">Hydrolase</keyword>
<proteinExistence type="predicted"/>
<protein>
    <recommendedName>
        <fullName evidence="2">protein-glutamate methylesterase</fullName>
        <ecNumber evidence="2">3.1.1.61</ecNumber>
    </recommendedName>
</protein>
<dbReference type="Proteomes" id="UP001164803">
    <property type="component" value="Chromosome"/>
</dbReference>
<name>A0ABY6YXV5_9BACL</name>
<reference evidence="6" key="1">
    <citation type="submission" date="2022-08" db="EMBL/GenBank/DDBJ databases">
        <title>Alicyclobacillus dauci DSM2870, complete genome.</title>
        <authorList>
            <person name="Wang Q."/>
            <person name="Cai R."/>
            <person name="Wang Z."/>
        </authorList>
    </citation>
    <scope>NUCLEOTIDE SEQUENCE</scope>
    <source>
        <strain evidence="6">DSM 28700</strain>
    </source>
</reference>
<comment type="catalytic activity">
    <reaction evidence="3">
        <text>[protein]-L-glutamate 5-O-methyl ester + H2O = L-glutamyl-[protein] + methanol + H(+)</text>
        <dbReference type="Rhea" id="RHEA:23236"/>
        <dbReference type="Rhea" id="RHEA-COMP:10208"/>
        <dbReference type="Rhea" id="RHEA-COMP:10311"/>
        <dbReference type="ChEBI" id="CHEBI:15377"/>
        <dbReference type="ChEBI" id="CHEBI:15378"/>
        <dbReference type="ChEBI" id="CHEBI:17790"/>
        <dbReference type="ChEBI" id="CHEBI:29973"/>
        <dbReference type="ChEBI" id="CHEBI:82795"/>
        <dbReference type="EC" id="3.1.1.61"/>
    </reaction>
</comment>
<dbReference type="Gene3D" id="3.40.50.180">
    <property type="entry name" value="Methylesterase CheB, C-terminal domain"/>
    <property type="match status" value="1"/>
</dbReference>
<gene>
    <name evidence="6" type="ORF">NZD86_13875</name>
</gene>
<dbReference type="CDD" id="cd16432">
    <property type="entry name" value="CheB_Rec"/>
    <property type="match status" value="1"/>
</dbReference>
<feature type="active site" evidence="4">
    <location>
        <position position="45"/>
    </location>
</feature>
<dbReference type="InterPro" id="IPR000673">
    <property type="entry name" value="Sig_transdc_resp-reg_Me-estase"/>
</dbReference>
<evidence type="ECO:0000256" key="1">
    <source>
        <dbReference type="ARBA" id="ARBA00022801"/>
    </source>
</evidence>
<dbReference type="PANTHER" id="PTHR42872:SF6">
    <property type="entry name" value="PROTEIN-GLUTAMATE METHYLESTERASE_PROTEIN-GLUTAMINE GLUTAMINASE"/>
    <property type="match status" value="1"/>
</dbReference>
<evidence type="ECO:0000256" key="2">
    <source>
        <dbReference type="ARBA" id="ARBA00039140"/>
    </source>
</evidence>
<dbReference type="EC" id="3.1.1.61" evidence="2"/>
<organism evidence="6 7">
    <name type="scientific">Alicyclobacillus dauci</name>
    <dbReference type="NCBI Taxonomy" id="1475485"/>
    <lineage>
        <taxon>Bacteria</taxon>
        <taxon>Bacillati</taxon>
        <taxon>Bacillota</taxon>
        <taxon>Bacilli</taxon>
        <taxon>Bacillales</taxon>
        <taxon>Alicyclobacillaceae</taxon>
        <taxon>Alicyclobacillus</taxon>
    </lineage>
</organism>
<evidence type="ECO:0000313" key="7">
    <source>
        <dbReference type="Proteomes" id="UP001164803"/>
    </source>
</evidence>
<evidence type="ECO:0000259" key="5">
    <source>
        <dbReference type="PROSITE" id="PS50122"/>
    </source>
</evidence>
<dbReference type="InterPro" id="IPR035909">
    <property type="entry name" value="CheB_C"/>
</dbReference>
<dbReference type="RefSeq" id="WP_268042574.1">
    <property type="nucleotide sequence ID" value="NZ_CP104064.1"/>
</dbReference>
<keyword evidence="4" id="KW-0145">Chemotaxis</keyword>
<evidence type="ECO:0000256" key="3">
    <source>
        <dbReference type="ARBA" id="ARBA00048267"/>
    </source>
</evidence>